<proteinExistence type="predicted"/>
<evidence type="ECO:0000313" key="2">
    <source>
        <dbReference type="EMBL" id="AGA31240.1"/>
    </source>
</evidence>
<dbReference type="GO" id="GO:0016747">
    <property type="term" value="F:acyltransferase activity, transferring groups other than amino-acyl groups"/>
    <property type="evidence" value="ECO:0007669"/>
    <property type="project" value="InterPro"/>
</dbReference>
<feature type="domain" description="N-acetyltransferase" evidence="1">
    <location>
        <begin position="134"/>
        <end position="271"/>
    </location>
</feature>
<dbReference type="Gene3D" id="3.40.630.30">
    <property type="match status" value="1"/>
</dbReference>
<dbReference type="RefSeq" id="WP_015250311.1">
    <property type="nucleotide sequence ID" value="NC_019892.1"/>
</dbReference>
<dbReference type="PROSITE" id="PS51186">
    <property type="entry name" value="GNAT"/>
    <property type="match status" value="1"/>
</dbReference>
<dbReference type="InterPro" id="IPR016181">
    <property type="entry name" value="Acyl_CoA_acyltransferase"/>
</dbReference>
<dbReference type="OrthoDB" id="2350893at2"/>
<gene>
    <name evidence="2" type="ordered locus">Sinac_7192</name>
</gene>
<dbReference type="EMBL" id="CP003364">
    <property type="protein sequence ID" value="AGA31240.1"/>
    <property type="molecule type" value="Genomic_DNA"/>
</dbReference>
<evidence type="ECO:0000259" key="1">
    <source>
        <dbReference type="PROSITE" id="PS51186"/>
    </source>
</evidence>
<evidence type="ECO:0000313" key="3">
    <source>
        <dbReference type="Proteomes" id="UP000010798"/>
    </source>
</evidence>
<dbReference type="InterPro" id="IPR000182">
    <property type="entry name" value="GNAT_dom"/>
</dbReference>
<dbReference type="SUPFAM" id="SSF55729">
    <property type="entry name" value="Acyl-CoA N-acyltransferases (Nat)"/>
    <property type="match status" value="1"/>
</dbReference>
<dbReference type="Proteomes" id="UP000010798">
    <property type="component" value="Chromosome"/>
</dbReference>
<dbReference type="STRING" id="886293.Sinac_7192"/>
<dbReference type="KEGG" id="saci:Sinac_7192"/>
<reference evidence="2 3" key="1">
    <citation type="submission" date="2012-02" db="EMBL/GenBank/DDBJ databases">
        <title>Complete sequence of chromosome of Singulisphaera acidiphila DSM 18658.</title>
        <authorList>
            <consortium name="US DOE Joint Genome Institute (JGI-PGF)"/>
            <person name="Lucas S."/>
            <person name="Copeland A."/>
            <person name="Lapidus A."/>
            <person name="Glavina del Rio T."/>
            <person name="Dalin E."/>
            <person name="Tice H."/>
            <person name="Bruce D."/>
            <person name="Goodwin L."/>
            <person name="Pitluck S."/>
            <person name="Peters L."/>
            <person name="Ovchinnikova G."/>
            <person name="Chertkov O."/>
            <person name="Kyrpides N."/>
            <person name="Mavromatis K."/>
            <person name="Ivanova N."/>
            <person name="Brettin T."/>
            <person name="Detter J.C."/>
            <person name="Han C."/>
            <person name="Larimer F."/>
            <person name="Land M."/>
            <person name="Hauser L."/>
            <person name="Markowitz V."/>
            <person name="Cheng J.-F."/>
            <person name="Hugenholtz P."/>
            <person name="Woyke T."/>
            <person name="Wu D."/>
            <person name="Tindall B."/>
            <person name="Pomrenke H."/>
            <person name="Brambilla E."/>
            <person name="Klenk H.-P."/>
            <person name="Eisen J.A."/>
        </authorList>
    </citation>
    <scope>NUCLEOTIDE SEQUENCE [LARGE SCALE GENOMIC DNA]</scope>
    <source>
        <strain evidence="3">ATCC BAA-1392 / DSM 18658 / VKM B-2454 / MOB10</strain>
    </source>
</reference>
<sequence length="271" mass="29429">MMYSDRELSQKLERTEALANAAFVESRAALVPDIGAEWIEVAGAYALFDGPSSPVPQTFGLGLFEAATGETLDTIEAFFRRHNAPVFHEVSPLTDAGLLRLLGDRSYLPCEQTSVMVRKIENEMPPNPKLNRDVTTRVIGPGESELWARTAVAGWATEGEGLAAFMLDLGRICTNARGGFPFLAELNGRAISTGMLYVFNDVAILAGASTVTEGRRRGGQLALLDARLRFAAEQGCRIAMMGASPGSQSQRNAETNGFRVAYTRTKWQLHS</sequence>
<dbReference type="eggNOG" id="COG0456">
    <property type="taxonomic scope" value="Bacteria"/>
</dbReference>
<organism evidence="2 3">
    <name type="scientific">Singulisphaera acidiphila (strain ATCC BAA-1392 / DSM 18658 / VKM B-2454 / MOB10)</name>
    <dbReference type="NCBI Taxonomy" id="886293"/>
    <lineage>
        <taxon>Bacteria</taxon>
        <taxon>Pseudomonadati</taxon>
        <taxon>Planctomycetota</taxon>
        <taxon>Planctomycetia</taxon>
        <taxon>Isosphaerales</taxon>
        <taxon>Isosphaeraceae</taxon>
        <taxon>Singulisphaera</taxon>
    </lineage>
</organism>
<keyword evidence="3" id="KW-1185">Reference proteome</keyword>
<name>L0DQM6_SINAD</name>
<dbReference type="HOGENOM" id="CLU_065178_0_0_0"/>
<protein>
    <recommendedName>
        <fullName evidence="1">N-acetyltransferase domain-containing protein</fullName>
    </recommendedName>
</protein>
<dbReference type="AlphaFoldDB" id="L0DQM6"/>
<accession>L0DQM6</accession>